<reference evidence="8 9" key="1">
    <citation type="submission" date="2018-10" db="EMBL/GenBank/DDBJ databases">
        <title>Comparison of Escherichia coli isolates recovered from retail chicken and from chicken fecal samples by antimicrobial susceptibility test and whole genome sequencing.</title>
        <authorList>
            <person name="Tang B."/>
            <person name="Ma Y."/>
            <person name="He X."/>
            <person name="Cao L."/>
            <person name="Xia X."/>
            <person name="Yang H."/>
        </authorList>
    </citation>
    <scope>NUCLEOTIDE SEQUENCE [LARGE SCALE GENOMIC DNA]</scope>
    <source>
        <strain evidence="8 9">CMJH98b</strain>
    </source>
</reference>
<dbReference type="SUPFAM" id="SSF158442">
    <property type="entry name" value="DsbB-like"/>
    <property type="match status" value="1"/>
</dbReference>
<evidence type="ECO:0000256" key="1">
    <source>
        <dbReference type="ARBA" id="ARBA00004651"/>
    </source>
</evidence>
<evidence type="ECO:0000256" key="3">
    <source>
        <dbReference type="ARBA" id="ARBA00022692"/>
    </source>
</evidence>
<dbReference type="Proteomes" id="UP000281340">
    <property type="component" value="Unassembled WGS sequence"/>
</dbReference>
<keyword evidence="7" id="KW-0676">Redox-active center</keyword>
<evidence type="ECO:0000313" key="8">
    <source>
        <dbReference type="EMBL" id="RLY58013.1"/>
    </source>
</evidence>
<dbReference type="Pfam" id="PF02600">
    <property type="entry name" value="DsbB"/>
    <property type="match status" value="1"/>
</dbReference>
<comment type="subcellular location">
    <subcellularLocation>
        <location evidence="1">Cell membrane</location>
        <topology evidence="1">Multi-pass membrane protein</topology>
    </subcellularLocation>
</comment>
<evidence type="ECO:0000313" key="9">
    <source>
        <dbReference type="Proteomes" id="UP000281340"/>
    </source>
</evidence>
<dbReference type="InterPro" id="IPR003752">
    <property type="entry name" value="DiS_bond_form_DsbB/BdbC"/>
</dbReference>
<dbReference type="PANTHER" id="PTHR36570">
    <property type="entry name" value="DISULFIDE BOND FORMATION PROTEIN B"/>
    <property type="match status" value="1"/>
</dbReference>
<sequence>MLRFLNQCSQGRGAWLLMAFTALALELTALWFQHVMLLKPCVLCIYERCALFGVLGAALIGAIAPKTPLRYVAMVIWLYSAFRGVQLTYEHTMLQLYPSPFATCDFMVRFPEWLPLDK</sequence>
<comment type="caution">
    <text evidence="8">The sequence shown here is derived from an EMBL/GenBank/DDBJ whole genome shotgun (WGS) entry which is preliminary data.</text>
</comment>
<dbReference type="RefSeq" id="WP_127675055.1">
    <property type="nucleotide sequence ID" value="NZ_SACW01000090.1"/>
</dbReference>
<evidence type="ECO:0000256" key="4">
    <source>
        <dbReference type="ARBA" id="ARBA00022982"/>
    </source>
</evidence>
<keyword evidence="4" id="KW-0813">Transport</keyword>
<evidence type="ECO:0000256" key="2">
    <source>
        <dbReference type="ARBA" id="ARBA00022475"/>
    </source>
</evidence>
<keyword evidence="5" id="KW-1133">Transmembrane helix</keyword>
<evidence type="ECO:0000256" key="7">
    <source>
        <dbReference type="ARBA" id="ARBA00023284"/>
    </source>
</evidence>
<proteinExistence type="predicted"/>
<keyword evidence="2" id="KW-1003">Cell membrane</keyword>
<feature type="non-terminal residue" evidence="8">
    <location>
        <position position="118"/>
    </location>
</feature>
<dbReference type="Gene3D" id="1.20.1550.10">
    <property type="entry name" value="DsbB-like"/>
    <property type="match status" value="1"/>
</dbReference>
<keyword evidence="3" id="KW-0812">Transmembrane</keyword>
<name>A0A3L9I9J1_ECOLX</name>
<dbReference type="NCBIfam" id="NF002485">
    <property type="entry name" value="PRK01749.1"/>
    <property type="match status" value="1"/>
</dbReference>
<evidence type="ECO:0000256" key="6">
    <source>
        <dbReference type="ARBA" id="ARBA00023136"/>
    </source>
</evidence>
<dbReference type="PANTHER" id="PTHR36570:SF2">
    <property type="entry name" value="DISULFIDE BOND FORMATION PROTEIN B"/>
    <property type="match status" value="1"/>
</dbReference>
<organism evidence="8 9">
    <name type="scientific">Escherichia coli</name>
    <dbReference type="NCBI Taxonomy" id="562"/>
    <lineage>
        <taxon>Bacteria</taxon>
        <taxon>Pseudomonadati</taxon>
        <taxon>Pseudomonadota</taxon>
        <taxon>Gammaproteobacteria</taxon>
        <taxon>Enterobacterales</taxon>
        <taxon>Enterobacteriaceae</taxon>
        <taxon>Escherichia</taxon>
    </lineage>
</organism>
<dbReference type="GO" id="GO:0005886">
    <property type="term" value="C:plasma membrane"/>
    <property type="evidence" value="ECO:0007669"/>
    <property type="project" value="UniProtKB-SubCell"/>
</dbReference>
<keyword evidence="6" id="KW-0472">Membrane</keyword>
<evidence type="ECO:0000256" key="5">
    <source>
        <dbReference type="ARBA" id="ARBA00022989"/>
    </source>
</evidence>
<dbReference type="EMBL" id="RDDM01000067">
    <property type="protein sequence ID" value="RLY58013.1"/>
    <property type="molecule type" value="Genomic_DNA"/>
</dbReference>
<keyword evidence="4" id="KW-0249">Electron transport</keyword>
<dbReference type="InterPro" id="IPR023380">
    <property type="entry name" value="DsbB-like_sf"/>
</dbReference>
<dbReference type="InterPro" id="IPR050183">
    <property type="entry name" value="DsbB"/>
</dbReference>
<dbReference type="GO" id="GO:0015035">
    <property type="term" value="F:protein-disulfide reductase activity"/>
    <property type="evidence" value="ECO:0007669"/>
    <property type="project" value="InterPro"/>
</dbReference>
<dbReference type="AlphaFoldDB" id="A0A3L9I9J1"/>
<protein>
    <submittedName>
        <fullName evidence="8">Disulfide bond formation protein DsbB</fullName>
    </submittedName>
</protein>
<gene>
    <name evidence="8" type="primary">dsbB</name>
    <name evidence="8" type="ORF">EAI46_11085</name>
</gene>
<dbReference type="GO" id="GO:0006457">
    <property type="term" value="P:protein folding"/>
    <property type="evidence" value="ECO:0007669"/>
    <property type="project" value="InterPro"/>
</dbReference>
<accession>A0A3L9I9J1</accession>